<sequence>MSIRRYTYNIVGAVSVCLGILGIILPLLPTTPFILLASACFVRGSPRFHSWLHQHALFGPILENWHQNRAVSRKVKIRGTIFIIASFSFSIWFVPHIWLKLLLFFGLVVLITGFQRIPTYELVANQQENH</sequence>
<gene>
    <name evidence="3" type="ORF">SBW85_01805</name>
</gene>
<dbReference type="PIRSF" id="PIRSF016789">
    <property type="entry name" value="DUF454"/>
    <property type="match status" value="1"/>
</dbReference>
<protein>
    <recommendedName>
        <fullName evidence="1">Inner membrane protein</fullName>
    </recommendedName>
</protein>
<reference evidence="3 4" key="1">
    <citation type="submission" date="2023-11" db="EMBL/GenBank/DDBJ databases">
        <title>Plant-associative lifestyle of Vibrio porteresiae and its evolutionary dynamics.</title>
        <authorList>
            <person name="Rameshkumar N."/>
            <person name="Kirti K."/>
        </authorList>
    </citation>
    <scope>NUCLEOTIDE SEQUENCE [LARGE SCALE GENOMIC DNA]</scope>
    <source>
        <strain evidence="3 4">MSSRF60</strain>
    </source>
</reference>
<keyword evidence="1" id="KW-1003">Cell membrane</keyword>
<evidence type="ECO:0000313" key="3">
    <source>
        <dbReference type="EMBL" id="MDW6016503.1"/>
    </source>
</evidence>
<keyword evidence="2" id="KW-1133">Transmembrane helix</keyword>
<comment type="subcellular location">
    <subcellularLocation>
        <location evidence="1">Cell inner membrane</location>
        <topology evidence="1">Multi-pass membrane protein</topology>
    </subcellularLocation>
</comment>
<dbReference type="RefSeq" id="WP_258004216.1">
    <property type="nucleotide sequence ID" value="NZ_AP024893.1"/>
</dbReference>
<evidence type="ECO:0000256" key="1">
    <source>
        <dbReference type="PIRNR" id="PIRNR016789"/>
    </source>
</evidence>
<evidence type="ECO:0000313" key="4">
    <source>
        <dbReference type="Proteomes" id="UP001272325"/>
    </source>
</evidence>
<keyword evidence="2" id="KW-0812">Transmembrane</keyword>
<keyword evidence="4" id="KW-1185">Reference proteome</keyword>
<dbReference type="Proteomes" id="UP001272325">
    <property type="component" value="Unassembled WGS sequence"/>
</dbReference>
<dbReference type="PANTHER" id="PTHR35813">
    <property type="entry name" value="INNER MEMBRANE PROTEIN YBAN"/>
    <property type="match status" value="1"/>
</dbReference>
<keyword evidence="1" id="KW-0997">Cell inner membrane</keyword>
<feature type="transmembrane region" description="Helical" evidence="2">
    <location>
        <begin position="6"/>
        <end position="28"/>
    </location>
</feature>
<feature type="transmembrane region" description="Helical" evidence="2">
    <location>
        <begin position="101"/>
        <end position="117"/>
    </location>
</feature>
<comment type="caution">
    <text evidence="3">The sequence shown here is derived from an EMBL/GenBank/DDBJ whole genome shotgun (WGS) entry which is preliminary data.</text>
</comment>
<dbReference type="PANTHER" id="PTHR35813:SF1">
    <property type="entry name" value="INNER MEMBRANE PROTEIN YBAN"/>
    <property type="match status" value="1"/>
</dbReference>
<keyword evidence="1 2" id="KW-0472">Membrane</keyword>
<dbReference type="EMBL" id="JAWRCN010000001">
    <property type="protein sequence ID" value="MDW6016503.1"/>
    <property type="molecule type" value="Genomic_DNA"/>
</dbReference>
<evidence type="ECO:0000256" key="2">
    <source>
        <dbReference type="SAM" id="Phobius"/>
    </source>
</evidence>
<organism evidence="3 4">
    <name type="scientific">Vibrio plantisponsor</name>
    <dbReference type="NCBI Taxonomy" id="664643"/>
    <lineage>
        <taxon>Bacteria</taxon>
        <taxon>Pseudomonadati</taxon>
        <taxon>Pseudomonadota</taxon>
        <taxon>Gammaproteobacteria</taxon>
        <taxon>Vibrionales</taxon>
        <taxon>Vibrionaceae</taxon>
        <taxon>Vibrio</taxon>
    </lineage>
</organism>
<proteinExistence type="predicted"/>
<dbReference type="Pfam" id="PF04304">
    <property type="entry name" value="DUF454"/>
    <property type="match status" value="1"/>
</dbReference>
<dbReference type="InterPro" id="IPR007401">
    <property type="entry name" value="DUF454"/>
</dbReference>
<accession>A0ABU4ID69</accession>
<name>A0ABU4ID69_9VIBR</name>